<dbReference type="InterPro" id="IPR052954">
    <property type="entry name" value="GPCR-Ligand_Int"/>
</dbReference>
<dbReference type="InterPro" id="IPR017452">
    <property type="entry name" value="GPCR_Rhodpsn_7TM"/>
</dbReference>
<reference evidence="7" key="2">
    <citation type="submission" date="2023-04" db="EMBL/GenBank/DDBJ databases">
        <authorList>
            <person name="Bu L."/>
            <person name="Lu L."/>
            <person name="Laidemitt M.R."/>
            <person name="Zhang S.M."/>
            <person name="Mutuku M."/>
            <person name="Mkoji G."/>
            <person name="Steinauer M."/>
            <person name="Loker E.S."/>
        </authorList>
    </citation>
    <scope>NUCLEOTIDE SEQUENCE</scope>
    <source>
        <strain evidence="7">KasaAsao</strain>
        <tissue evidence="7">Whole Snail</tissue>
    </source>
</reference>
<dbReference type="GO" id="GO:0016020">
    <property type="term" value="C:membrane"/>
    <property type="evidence" value="ECO:0007669"/>
    <property type="project" value="UniProtKB-SubCell"/>
</dbReference>
<reference evidence="7" key="1">
    <citation type="journal article" date="2023" name="PLoS Negl. Trop. Dis.">
        <title>A genome sequence for Biomphalaria pfeifferi, the major vector snail for the human-infecting parasite Schistosoma mansoni.</title>
        <authorList>
            <person name="Bu L."/>
            <person name="Lu L."/>
            <person name="Laidemitt M.R."/>
            <person name="Zhang S.M."/>
            <person name="Mutuku M."/>
            <person name="Mkoji G."/>
            <person name="Steinauer M."/>
            <person name="Loker E.S."/>
        </authorList>
    </citation>
    <scope>NUCLEOTIDE SEQUENCE</scope>
    <source>
        <strain evidence="7">KasaAsao</strain>
    </source>
</reference>
<dbReference type="Gene3D" id="1.20.1070.10">
    <property type="entry name" value="Rhodopsin 7-helix transmembrane proteins"/>
    <property type="match status" value="1"/>
</dbReference>
<keyword evidence="8" id="KW-1185">Reference proteome</keyword>
<evidence type="ECO:0000313" key="8">
    <source>
        <dbReference type="Proteomes" id="UP001233172"/>
    </source>
</evidence>
<dbReference type="PRINTS" id="PR00237">
    <property type="entry name" value="GPCRRHODOPSN"/>
</dbReference>
<feature type="transmembrane region" description="Helical" evidence="5">
    <location>
        <begin position="311"/>
        <end position="330"/>
    </location>
</feature>
<name>A0AAD8B4E7_BIOPF</name>
<evidence type="ECO:0000256" key="3">
    <source>
        <dbReference type="ARBA" id="ARBA00022989"/>
    </source>
</evidence>
<evidence type="ECO:0000256" key="2">
    <source>
        <dbReference type="ARBA" id="ARBA00022692"/>
    </source>
</evidence>
<feature type="domain" description="G-protein coupled receptors family 1 profile" evidence="6">
    <location>
        <begin position="61"/>
        <end position="327"/>
    </location>
</feature>
<proteinExistence type="predicted"/>
<feature type="transmembrane region" description="Helical" evidence="5">
    <location>
        <begin position="111"/>
        <end position="144"/>
    </location>
</feature>
<evidence type="ECO:0000313" key="7">
    <source>
        <dbReference type="EMBL" id="KAK0047214.1"/>
    </source>
</evidence>
<evidence type="ECO:0000256" key="1">
    <source>
        <dbReference type="ARBA" id="ARBA00004370"/>
    </source>
</evidence>
<sequence>MLEMELQAVEMIDNALRLNDTLSKIDTLIDSEDEYTRTINSARWVINLMLTPILCFLGVVGNILNIIVLRRCGFKDTNVLLLESLSLADLFLSLVHSILHAHFIVERFDLVLAALVGTFSFVYLFGAYQITLCVVQCHLVSIAAERVIAVYFPFHVARIFSRSRVLLIITCMYLFCFVLNFPGYFIFEPGLMHLPALNQTIYTIAPTKFFLDNYDTLGNFTNLGVGIFNAGVLPISIIIGSALVGIKLLIRKRQSFPKVKQSDANDLKGMRLLMAVCIVSVLFTISGLVMIHYYNVYRIMYGPFHELLLDITNLICQFFSSTNFIIYVTMSNKFYRTYRMMICRF</sequence>
<feature type="transmembrane region" description="Helical" evidence="5">
    <location>
        <begin position="44"/>
        <end position="68"/>
    </location>
</feature>
<protein>
    <submittedName>
        <fullName evidence="7">Neuromedin-U receptor 2</fullName>
    </submittedName>
</protein>
<keyword evidence="3 5" id="KW-1133">Transmembrane helix</keyword>
<keyword evidence="4 5" id="KW-0472">Membrane</keyword>
<evidence type="ECO:0000259" key="6">
    <source>
        <dbReference type="PROSITE" id="PS50262"/>
    </source>
</evidence>
<feature type="transmembrane region" description="Helical" evidence="5">
    <location>
        <begin position="80"/>
        <end position="105"/>
    </location>
</feature>
<comment type="subcellular location">
    <subcellularLocation>
        <location evidence="1">Membrane</location>
    </subcellularLocation>
</comment>
<keyword evidence="7" id="KW-0675">Receptor</keyword>
<dbReference type="PANTHER" id="PTHR46641">
    <property type="entry name" value="FMRFAMIDE RECEPTOR-RELATED"/>
    <property type="match status" value="1"/>
</dbReference>
<dbReference type="AlphaFoldDB" id="A0AAD8B4E7"/>
<dbReference type="PANTHER" id="PTHR46641:SF2">
    <property type="entry name" value="FMRFAMIDE RECEPTOR"/>
    <property type="match status" value="1"/>
</dbReference>
<comment type="caution">
    <text evidence="7">The sequence shown here is derived from an EMBL/GenBank/DDBJ whole genome shotgun (WGS) entry which is preliminary data.</text>
</comment>
<feature type="transmembrane region" description="Helical" evidence="5">
    <location>
        <begin position="227"/>
        <end position="250"/>
    </location>
</feature>
<dbReference type="Proteomes" id="UP001233172">
    <property type="component" value="Unassembled WGS sequence"/>
</dbReference>
<accession>A0AAD8B4E7</accession>
<dbReference type="GO" id="GO:0004930">
    <property type="term" value="F:G protein-coupled receptor activity"/>
    <property type="evidence" value="ECO:0007669"/>
    <property type="project" value="InterPro"/>
</dbReference>
<feature type="transmembrane region" description="Helical" evidence="5">
    <location>
        <begin position="165"/>
        <end position="187"/>
    </location>
</feature>
<gene>
    <name evidence="7" type="ORF">Bpfe_023345</name>
</gene>
<keyword evidence="2 5" id="KW-0812">Transmembrane</keyword>
<organism evidence="7 8">
    <name type="scientific">Biomphalaria pfeifferi</name>
    <name type="common">Bloodfluke planorb</name>
    <name type="synonym">Freshwater snail</name>
    <dbReference type="NCBI Taxonomy" id="112525"/>
    <lineage>
        <taxon>Eukaryota</taxon>
        <taxon>Metazoa</taxon>
        <taxon>Spiralia</taxon>
        <taxon>Lophotrochozoa</taxon>
        <taxon>Mollusca</taxon>
        <taxon>Gastropoda</taxon>
        <taxon>Heterobranchia</taxon>
        <taxon>Euthyneura</taxon>
        <taxon>Panpulmonata</taxon>
        <taxon>Hygrophila</taxon>
        <taxon>Lymnaeoidea</taxon>
        <taxon>Planorbidae</taxon>
        <taxon>Biomphalaria</taxon>
    </lineage>
</organism>
<dbReference type="InterPro" id="IPR000276">
    <property type="entry name" value="GPCR_Rhodpsn"/>
</dbReference>
<dbReference type="SUPFAM" id="SSF81321">
    <property type="entry name" value="Family A G protein-coupled receptor-like"/>
    <property type="match status" value="1"/>
</dbReference>
<evidence type="ECO:0000256" key="5">
    <source>
        <dbReference type="SAM" id="Phobius"/>
    </source>
</evidence>
<evidence type="ECO:0000256" key="4">
    <source>
        <dbReference type="ARBA" id="ARBA00023136"/>
    </source>
</evidence>
<dbReference type="PROSITE" id="PS50262">
    <property type="entry name" value="G_PROTEIN_RECEP_F1_2"/>
    <property type="match status" value="1"/>
</dbReference>
<dbReference type="EMBL" id="JASAOG010000154">
    <property type="protein sequence ID" value="KAK0047214.1"/>
    <property type="molecule type" value="Genomic_DNA"/>
</dbReference>
<feature type="transmembrane region" description="Helical" evidence="5">
    <location>
        <begin position="271"/>
        <end position="291"/>
    </location>
</feature>